<name>A0A3S5C1M3_9PLAT</name>
<gene>
    <name evidence="1" type="ORF">PXEA_LOCUS22936</name>
</gene>
<reference evidence="1" key="1">
    <citation type="submission" date="2018-11" db="EMBL/GenBank/DDBJ databases">
        <authorList>
            <consortium name="Pathogen Informatics"/>
        </authorList>
    </citation>
    <scope>NUCLEOTIDE SEQUENCE</scope>
</reference>
<keyword evidence="2" id="KW-1185">Reference proteome</keyword>
<protein>
    <submittedName>
        <fullName evidence="1">Uncharacterized protein</fullName>
    </submittedName>
</protein>
<evidence type="ECO:0000313" key="1">
    <source>
        <dbReference type="EMBL" id="VEL29496.1"/>
    </source>
</evidence>
<organism evidence="1 2">
    <name type="scientific">Protopolystoma xenopodis</name>
    <dbReference type="NCBI Taxonomy" id="117903"/>
    <lineage>
        <taxon>Eukaryota</taxon>
        <taxon>Metazoa</taxon>
        <taxon>Spiralia</taxon>
        <taxon>Lophotrochozoa</taxon>
        <taxon>Platyhelminthes</taxon>
        <taxon>Monogenea</taxon>
        <taxon>Polyopisthocotylea</taxon>
        <taxon>Polystomatidea</taxon>
        <taxon>Polystomatidae</taxon>
        <taxon>Protopolystoma</taxon>
    </lineage>
</organism>
<dbReference type="Proteomes" id="UP000784294">
    <property type="component" value="Unassembled WGS sequence"/>
</dbReference>
<sequence>MSAVCCSLFVVRRSPIVVRHSPFFVRCSMFDVHRLSFAVLCLLFVVRWSLFDVHRLLFVTCRSPVVGCLLFALRFPRPLFVVRWSSFDVHHLLFVIFNSSVVVRHSPFVNRHSSSVVRPLWFVAIATVESTMRLVSRDDPSYFGLIQATKSPPGRSAHTGTHRTFCKLEAVVETIVRVGVNVSPGVGVSVQLFCFHKLSRRLAGHSLYSQTRPREEGILRTGECRQANHVLTTDRFVTNQRPGGTKKPPSTAACVCLIGKSKAGRVNSIRDRWRLQNGISKRQFWRRC</sequence>
<comment type="caution">
    <text evidence="1">The sequence shown here is derived from an EMBL/GenBank/DDBJ whole genome shotgun (WGS) entry which is preliminary data.</text>
</comment>
<dbReference type="OrthoDB" id="8963064at2759"/>
<proteinExistence type="predicted"/>
<dbReference type="EMBL" id="CAAALY010103648">
    <property type="protein sequence ID" value="VEL29496.1"/>
    <property type="molecule type" value="Genomic_DNA"/>
</dbReference>
<accession>A0A3S5C1M3</accession>
<evidence type="ECO:0000313" key="2">
    <source>
        <dbReference type="Proteomes" id="UP000784294"/>
    </source>
</evidence>
<dbReference type="AlphaFoldDB" id="A0A3S5C1M3"/>